<protein>
    <submittedName>
        <fullName evidence="1">DUF3221 domain-containing protein</fullName>
    </submittedName>
</protein>
<evidence type="ECO:0000313" key="2">
    <source>
        <dbReference type="Proteomes" id="UP000601522"/>
    </source>
</evidence>
<keyword evidence="2" id="KW-1185">Reference proteome</keyword>
<sequence length="115" mass="13068">MIKRICYRGIILIFLVISLIGCNNSGKSQYFFNGTVLENNETHLLVKPEEGTDELKSSDKITVSLKETSLLNTRDEKVKIRDIKEGQKVQISYDGMIAESYPAQIKKCDKIKILD</sequence>
<dbReference type="Pfam" id="PF11518">
    <property type="entry name" value="DUF3221"/>
    <property type="match status" value="1"/>
</dbReference>
<dbReference type="PROSITE" id="PS51257">
    <property type="entry name" value="PROKAR_LIPOPROTEIN"/>
    <property type="match status" value="1"/>
</dbReference>
<organism evidence="1 2">
    <name type="scientific">Wansuia hejianensis</name>
    <dbReference type="NCBI Taxonomy" id="2763667"/>
    <lineage>
        <taxon>Bacteria</taxon>
        <taxon>Bacillati</taxon>
        <taxon>Bacillota</taxon>
        <taxon>Clostridia</taxon>
        <taxon>Lachnospirales</taxon>
        <taxon>Lachnospiraceae</taxon>
        <taxon>Wansuia</taxon>
    </lineage>
</organism>
<dbReference type="AlphaFoldDB" id="A0A926EWI1"/>
<dbReference type="Proteomes" id="UP000601522">
    <property type="component" value="Unassembled WGS sequence"/>
</dbReference>
<accession>A0A926EWI1</accession>
<dbReference type="RefSeq" id="WP_249322592.1">
    <property type="nucleotide sequence ID" value="NZ_JACRTK010000001.1"/>
</dbReference>
<dbReference type="InterPro" id="IPR012340">
    <property type="entry name" value="NA-bd_OB-fold"/>
</dbReference>
<proteinExistence type="predicted"/>
<dbReference type="InterPro" id="IPR021598">
    <property type="entry name" value="DUF3221"/>
</dbReference>
<comment type="caution">
    <text evidence="1">The sequence shown here is derived from an EMBL/GenBank/DDBJ whole genome shotgun (WGS) entry which is preliminary data.</text>
</comment>
<dbReference type="Gene3D" id="2.40.50.140">
    <property type="entry name" value="Nucleic acid-binding proteins"/>
    <property type="match status" value="1"/>
</dbReference>
<name>A0A926EWI1_9FIRM</name>
<dbReference type="EMBL" id="JACRTK010000001">
    <property type="protein sequence ID" value="MBC8589775.1"/>
    <property type="molecule type" value="Genomic_DNA"/>
</dbReference>
<gene>
    <name evidence="1" type="ORF">H8689_01265</name>
</gene>
<evidence type="ECO:0000313" key="1">
    <source>
        <dbReference type="EMBL" id="MBC8589775.1"/>
    </source>
</evidence>
<reference evidence="1 2" key="1">
    <citation type="submission" date="2020-08" db="EMBL/GenBank/DDBJ databases">
        <title>Genome public.</title>
        <authorList>
            <person name="Liu C."/>
            <person name="Sun Q."/>
        </authorList>
    </citation>
    <scope>NUCLEOTIDE SEQUENCE [LARGE SCALE GENOMIC DNA]</scope>
    <source>
        <strain evidence="1 2">NSJ-26</strain>
    </source>
</reference>